<evidence type="ECO:0000313" key="3">
    <source>
        <dbReference type="EMBL" id="CAJ0588610.1"/>
    </source>
</evidence>
<dbReference type="Pfam" id="PF03009">
    <property type="entry name" value="GDPD"/>
    <property type="match status" value="1"/>
</dbReference>
<keyword evidence="1" id="KW-1133">Transmembrane helix</keyword>
<dbReference type="Proteomes" id="UP001176961">
    <property type="component" value="Unassembled WGS sequence"/>
</dbReference>
<dbReference type="GO" id="GO:0070291">
    <property type="term" value="P:N-acylethanolamine metabolic process"/>
    <property type="evidence" value="ECO:0007669"/>
    <property type="project" value="TreeGrafter"/>
</dbReference>
<reference evidence="3" key="1">
    <citation type="submission" date="2023-07" db="EMBL/GenBank/DDBJ databases">
        <authorList>
            <consortium name="CYATHOMIX"/>
        </authorList>
    </citation>
    <scope>NUCLEOTIDE SEQUENCE</scope>
    <source>
        <strain evidence="3">N/A</strain>
    </source>
</reference>
<sequence>MDTITTHVSEFITAHLTGPSLAWYLYVIICILVLSRCRVVNCVLCWLPLILTVLYFTVRNDLDKGINSTTFFEGFTAGGNIGDTKDAPENSMAALKLALESKNVVMFDVRLASDGKAVVIKDETTNRTMKRSLIVADNPSNSLTNLTSLSSSERIPLLKSVLDECREKDAKVVIRTHESSAALLSEISDYVKKYQLYTKVVVTSGLPTVSFYMKRHDKNMLTGITYSRHGAVHYYQKTHPKSLFFKLLGQLIDDSMQVLMRSLLLPRFIGTEVIFVSYKDVSENFANDVTAQKMHLVAYDVNEKNEQERLHDISVPYFTPVLKA</sequence>
<dbReference type="PANTHER" id="PTHR46320">
    <property type="entry name" value="GLYCEROPHOSPHODIESTER PHOSPHODIESTERASE 1"/>
    <property type="match status" value="1"/>
</dbReference>
<organism evidence="3 4">
    <name type="scientific">Cylicocyclus nassatus</name>
    <name type="common">Nematode worm</name>
    <dbReference type="NCBI Taxonomy" id="53992"/>
    <lineage>
        <taxon>Eukaryota</taxon>
        <taxon>Metazoa</taxon>
        <taxon>Ecdysozoa</taxon>
        <taxon>Nematoda</taxon>
        <taxon>Chromadorea</taxon>
        <taxon>Rhabditida</taxon>
        <taxon>Rhabditina</taxon>
        <taxon>Rhabditomorpha</taxon>
        <taxon>Strongyloidea</taxon>
        <taxon>Strongylidae</taxon>
        <taxon>Cylicocyclus</taxon>
    </lineage>
</organism>
<dbReference type="GO" id="GO:0006580">
    <property type="term" value="P:ethanolamine metabolic process"/>
    <property type="evidence" value="ECO:0007669"/>
    <property type="project" value="TreeGrafter"/>
</dbReference>
<feature type="transmembrane region" description="Helical" evidence="1">
    <location>
        <begin position="12"/>
        <end position="34"/>
    </location>
</feature>
<dbReference type="AlphaFoldDB" id="A0AA36GJE0"/>
<dbReference type="EMBL" id="CATQJL010000001">
    <property type="protein sequence ID" value="CAJ0588610.1"/>
    <property type="molecule type" value="Genomic_DNA"/>
</dbReference>
<keyword evidence="1" id="KW-0472">Membrane</keyword>
<dbReference type="GO" id="GO:0005886">
    <property type="term" value="C:plasma membrane"/>
    <property type="evidence" value="ECO:0007669"/>
    <property type="project" value="TreeGrafter"/>
</dbReference>
<dbReference type="InterPro" id="IPR017946">
    <property type="entry name" value="PLC-like_Pdiesterase_TIM-brl"/>
</dbReference>
<proteinExistence type="predicted"/>
<evidence type="ECO:0000313" key="4">
    <source>
        <dbReference type="Proteomes" id="UP001176961"/>
    </source>
</evidence>
<dbReference type="Gene3D" id="3.20.20.190">
    <property type="entry name" value="Phosphatidylinositol (PI) phosphodiesterase"/>
    <property type="match status" value="1"/>
</dbReference>
<name>A0AA36GJE0_CYLNA</name>
<dbReference type="InterPro" id="IPR030395">
    <property type="entry name" value="GP_PDE_dom"/>
</dbReference>
<comment type="caution">
    <text evidence="3">The sequence shown here is derived from an EMBL/GenBank/DDBJ whole genome shotgun (WGS) entry which is preliminary data.</text>
</comment>
<keyword evidence="4" id="KW-1185">Reference proteome</keyword>
<protein>
    <recommendedName>
        <fullName evidence="2">GP-PDE domain-containing protein</fullName>
    </recommendedName>
</protein>
<keyword evidence="1" id="KW-0812">Transmembrane</keyword>
<dbReference type="GO" id="GO:0006644">
    <property type="term" value="P:phospholipid metabolic process"/>
    <property type="evidence" value="ECO:0007669"/>
    <property type="project" value="TreeGrafter"/>
</dbReference>
<dbReference type="SUPFAM" id="SSF51695">
    <property type="entry name" value="PLC-like phosphodiesterases"/>
    <property type="match status" value="1"/>
</dbReference>
<dbReference type="PROSITE" id="PS51704">
    <property type="entry name" value="GP_PDE"/>
    <property type="match status" value="1"/>
</dbReference>
<feature type="transmembrane region" description="Helical" evidence="1">
    <location>
        <begin position="39"/>
        <end position="58"/>
    </location>
</feature>
<dbReference type="PANTHER" id="PTHR46320:SF1">
    <property type="entry name" value="GLYCEROPHOSPHODIESTER PHOSPHODIESTERASE 1"/>
    <property type="match status" value="1"/>
</dbReference>
<dbReference type="GO" id="GO:0008889">
    <property type="term" value="F:glycerophosphodiester phosphodiesterase activity"/>
    <property type="evidence" value="ECO:0007669"/>
    <property type="project" value="TreeGrafter"/>
</dbReference>
<feature type="domain" description="GP-PDE" evidence="2">
    <location>
        <begin position="75"/>
        <end position="309"/>
    </location>
</feature>
<evidence type="ECO:0000259" key="2">
    <source>
        <dbReference type="PROSITE" id="PS51704"/>
    </source>
</evidence>
<gene>
    <name evidence="3" type="ORF">CYNAS_LOCUS593</name>
</gene>
<accession>A0AA36GJE0</accession>
<evidence type="ECO:0000256" key="1">
    <source>
        <dbReference type="SAM" id="Phobius"/>
    </source>
</evidence>